<dbReference type="SUPFAM" id="SSF53448">
    <property type="entry name" value="Nucleotide-diphospho-sugar transferases"/>
    <property type="match status" value="1"/>
</dbReference>
<dbReference type="Proteomes" id="UP000277811">
    <property type="component" value="Unassembled WGS sequence"/>
</dbReference>
<dbReference type="EMBL" id="UPPP01000094">
    <property type="protein sequence ID" value="VBB08717.1"/>
    <property type="molecule type" value="Genomic_DNA"/>
</dbReference>
<protein>
    <submittedName>
        <fullName evidence="2">Nucleotide-diphospho-sugar transferases</fullName>
    </submittedName>
</protein>
<dbReference type="CDD" id="cd04182">
    <property type="entry name" value="GT_2_like_f"/>
    <property type="match status" value="1"/>
</dbReference>
<sequence length="194" mass="21392">MIAAVILAAGQASRMGAPKQLLPLAGKPVIRHVAETACLSAVDECVIVTGCYSREVMATVRDLPVKIIYNPAWTKGQAGSVVAGIQAVSSAAAGVLFLLADQPLVTVEFLNHLLVNYRTRPETIVVPVYQGKRGTPVLFDLPHWRRELLSLTGDEGARKIILQHPESVWQVEWEDKNVFRDIDTEEDYQEILHL</sequence>
<evidence type="ECO:0000313" key="3">
    <source>
        <dbReference type="Proteomes" id="UP000277811"/>
    </source>
</evidence>
<gene>
    <name evidence="2" type="ORF">LUCI_3995</name>
</gene>
<dbReference type="PANTHER" id="PTHR43777:SF1">
    <property type="entry name" value="MOLYBDENUM COFACTOR CYTIDYLYLTRANSFERASE"/>
    <property type="match status" value="1"/>
</dbReference>
<dbReference type="PANTHER" id="PTHR43777">
    <property type="entry name" value="MOLYBDENUM COFACTOR CYTIDYLYLTRANSFERASE"/>
    <property type="match status" value="1"/>
</dbReference>
<dbReference type="RefSeq" id="WP_122629578.1">
    <property type="nucleotide sequence ID" value="NZ_UPPP01000094.1"/>
</dbReference>
<accession>A0A498RCS8</accession>
<dbReference type="InterPro" id="IPR029044">
    <property type="entry name" value="Nucleotide-diphossugar_trans"/>
</dbReference>
<dbReference type="OrthoDB" id="285216at2"/>
<dbReference type="AlphaFoldDB" id="A0A498RCS8"/>
<keyword evidence="2" id="KW-0808">Transferase</keyword>
<dbReference type="Gene3D" id="3.90.550.10">
    <property type="entry name" value="Spore Coat Polysaccharide Biosynthesis Protein SpsA, Chain A"/>
    <property type="match status" value="1"/>
</dbReference>
<keyword evidence="3" id="KW-1185">Reference proteome</keyword>
<dbReference type="Pfam" id="PF12804">
    <property type="entry name" value="NTP_transf_3"/>
    <property type="match status" value="1"/>
</dbReference>
<name>A0A498RCS8_9FIRM</name>
<dbReference type="GO" id="GO:0016779">
    <property type="term" value="F:nucleotidyltransferase activity"/>
    <property type="evidence" value="ECO:0007669"/>
    <property type="project" value="UniProtKB-ARBA"/>
</dbReference>
<feature type="domain" description="MobA-like NTP transferase" evidence="1">
    <location>
        <begin position="4"/>
        <end position="164"/>
    </location>
</feature>
<evidence type="ECO:0000313" key="2">
    <source>
        <dbReference type="EMBL" id="VBB08717.1"/>
    </source>
</evidence>
<evidence type="ECO:0000259" key="1">
    <source>
        <dbReference type="Pfam" id="PF12804"/>
    </source>
</evidence>
<organism evidence="2 3">
    <name type="scientific">Lucifera butyrica</name>
    <dbReference type="NCBI Taxonomy" id="1351585"/>
    <lineage>
        <taxon>Bacteria</taxon>
        <taxon>Bacillati</taxon>
        <taxon>Bacillota</taxon>
        <taxon>Negativicutes</taxon>
        <taxon>Veillonellales</taxon>
        <taxon>Veillonellaceae</taxon>
        <taxon>Lucifera</taxon>
    </lineage>
</organism>
<reference evidence="2 3" key="1">
    <citation type="submission" date="2018-06" db="EMBL/GenBank/DDBJ databases">
        <authorList>
            <person name="Strepis N."/>
        </authorList>
    </citation>
    <scope>NUCLEOTIDE SEQUENCE [LARGE SCALE GENOMIC DNA]</scope>
    <source>
        <strain evidence="2">LUCI</strain>
    </source>
</reference>
<dbReference type="InterPro" id="IPR025877">
    <property type="entry name" value="MobA-like_NTP_Trfase"/>
</dbReference>
<proteinExistence type="predicted"/>